<reference evidence="1" key="1">
    <citation type="journal article" date="2011" name="Plant Physiol.">
        <title>Comprehensive sequence analysis of 24,783 barley full-length cDNAs derived from 12 clone libraries.</title>
        <authorList>
            <person name="Matsumoto T."/>
            <person name="Tanaka T."/>
            <person name="Sakai H."/>
            <person name="Amano N."/>
            <person name="Kanamori H."/>
            <person name="Kurita K."/>
            <person name="Kikuta A."/>
            <person name="Kamiya K."/>
            <person name="Yamamoto M."/>
            <person name="Ikawa H."/>
            <person name="Fujii N."/>
            <person name="Hori K."/>
            <person name="Itoh T."/>
            <person name="Sato K."/>
        </authorList>
    </citation>
    <scope>NUCLEOTIDE SEQUENCE</scope>
    <source>
        <tissue evidence="1">Shoot and root</tissue>
    </source>
</reference>
<dbReference type="EMBL" id="AK363991">
    <property type="protein sequence ID" value="BAJ95194.1"/>
    <property type="molecule type" value="mRNA"/>
</dbReference>
<dbReference type="AlphaFoldDB" id="F2DJC3"/>
<proteinExistence type="evidence at transcript level"/>
<protein>
    <submittedName>
        <fullName evidence="1">Predicted protein</fullName>
    </submittedName>
</protein>
<name>F2DJC3_HORVV</name>
<organism evidence="1">
    <name type="scientific">Hordeum vulgare subsp. vulgare</name>
    <name type="common">Domesticated barley</name>
    <dbReference type="NCBI Taxonomy" id="112509"/>
    <lineage>
        <taxon>Eukaryota</taxon>
        <taxon>Viridiplantae</taxon>
        <taxon>Streptophyta</taxon>
        <taxon>Embryophyta</taxon>
        <taxon>Tracheophyta</taxon>
        <taxon>Spermatophyta</taxon>
        <taxon>Magnoliopsida</taxon>
        <taxon>Liliopsida</taxon>
        <taxon>Poales</taxon>
        <taxon>Poaceae</taxon>
        <taxon>BOP clade</taxon>
        <taxon>Pooideae</taxon>
        <taxon>Triticodae</taxon>
        <taxon>Triticeae</taxon>
        <taxon>Hordeinae</taxon>
        <taxon>Hordeum</taxon>
    </lineage>
</organism>
<sequence length="69" mass="7726">MFPVGQMKEGLLVDGLKCMIFLVREGLISGCSKLESLVYNPLKLTIEANFHVLYLYGLIIEAMPPLELL</sequence>
<accession>F2DJC3</accession>
<evidence type="ECO:0000313" key="1">
    <source>
        <dbReference type="EMBL" id="BAJ95194.1"/>
    </source>
</evidence>